<feature type="repeat" description="ANK" evidence="3">
    <location>
        <begin position="198"/>
        <end position="230"/>
    </location>
</feature>
<evidence type="ECO:0000256" key="2">
    <source>
        <dbReference type="ARBA" id="ARBA00023043"/>
    </source>
</evidence>
<comment type="caution">
    <text evidence="4">The sequence shown here is derived from an EMBL/GenBank/DDBJ whole genome shotgun (WGS) entry which is preliminary data.</text>
</comment>
<dbReference type="Proteomes" id="UP001597062">
    <property type="component" value="Unassembled WGS sequence"/>
</dbReference>
<proteinExistence type="predicted"/>
<feature type="repeat" description="ANK" evidence="3">
    <location>
        <begin position="408"/>
        <end position="440"/>
    </location>
</feature>
<dbReference type="InterPro" id="IPR002110">
    <property type="entry name" value="Ankyrin_rpt"/>
</dbReference>
<dbReference type="PROSITE" id="PS50297">
    <property type="entry name" value="ANK_REP_REGION"/>
    <property type="match status" value="3"/>
</dbReference>
<dbReference type="SMART" id="SM00248">
    <property type="entry name" value="ANK"/>
    <property type="match status" value="10"/>
</dbReference>
<dbReference type="InterPro" id="IPR036770">
    <property type="entry name" value="Ankyrin_rpt-contain_sf"/>
</dbReference>
<dbReference type="RefSeq" id="WP_386104811.1">
    <property type="nucleotide sequence ID" value="NZ_JBHTJR010000014.1"/>
</dbReference>
<organism evidence="4 5">
    <name type="scientific">Tenacibaculum geojense</name>
    <dbReference type="NCBI Taxonomy" id="915352"/>
    <lineage>
        <taxon>Bacteria</taxon>
        <taxon>Pseudomonadati</taxon>
        <taxon>Bacteroidota</taxon>
        <taxon>Flavobacteriia</taxon>
        <taxon>Flavobacteriales</taxon>
        <taxon>Flavobacteriaceae</taxon>
        <taxon>Tenacibaculum</taxon>
    </lineage>
</organism>
<dbReference type="Gene3D" id="1.25.40.20">
    <property type="entry name" value="Ankyrin repeat-containing domain"/>
    <property type="match status" value="3"/>
</dbReference>
<dbReference type="Pfam" id="PF12796">
    <property type="entry name" value="Ank_2"/>
    <property type="match status" value="4"/>
</dbReference>
<gene>
    <name evidence="4" type="ORF">ACFQ1U_02100</name>
</gene>
<feature type="repeat" description="ANK" evidence="3">
    <location>
        <begin position="95"/>
        <end position="127"/>
    </location>
</feature>
<evidence type="ECO:0000313" key="5">
    <source>
        <dbReference type="Proteomes" id="UP001597062"/>
    </source>
</evidence>
<feature type="repeat" description="ANK" evidence="3">
    <location>
        <begin position="303"/>
        <end position="335"/>
    </location>
</feature>
<dbReference type="EMBL" id="JBHTJR010000014">
    <property type="protein sequence ID" value="MFD0991986.1"/>
    <property type="molecule type" value="Genomic_DNA"/>
</dbReference>
<dbReference type="PROSITE" id="PS50088">
    <property type="entry name" value="ANK_REPEAT"/>
    <property type="match status" value="6"/>
</dbReference>
<accession>A0ABW3JR01</accession>
<dbReference type="InterPro" id="IPR050889">
    <property type="entry name" value="Dendritic_Spine_Reg/Scaffold"/>
</dbReference>
<evidence type="ECO:0000256" key="1">
    <source>
        <dbReference type="ARBA" id="ARBA00022737"/>
    </source>
</evidence>
<sequence length="498" mass="55014">MHSSYLKKLITITLFVGSMQIKAQVKNVFLDRSFWKTNPTTATIDQKIKEGNNVSQANGANFDATVYAILENVDNKTIKHLLTKNGNGVNKLTHDGRTYIFWAAYKNNTELVKHLINNGANTNILDDKGYSVLNFAAVGGVTNTKLYDLLLANGANLTKDVTPKGANALHLVAPNVDNFKVIDYFISKGLSITSTDNDGNTVFNYVAQKGNTKMLDLLIKKGVPYQSLNKNGGNAMIFATKGARRHTNSLNFFKYLEGLGISPNITTKNGTTPLHNLAYNNKDLASYNYFISKGVNTNQADKDGNTALLNAASRNSLEIIKLLVQKSDNINHTNNSGYSALTKAMRNSPEVIEFLLQKKAEVSVNDKKGYNLAYHLFKTYNDKNIVDFNKKLTLLEANGLKTAAINKNGSSLYHLAVEKNSTSMIQFIKKYAIDINTKNKDGLTPLQLAVMVGKNHELIKLLIAEGANTSVTTDFDETLYDLAKENEALKNTDINYLK</sequence>
<evidence type="ECO:0000313" key="4">
    <source>
        <dbReference type="EMBL" id="MFD0991986.1"/>
    </source>
</evidence>
<feature type="repeat" description="ANK" evidence="3">
    <location>
        <begin position="269"/>
        <end position="302"/>
    </location>
</feature>
<keyword evidence="2 3" id="KW-0040">ANK repeat</keyword>
<feature type="repeat" description="ANK" evidence="3">
    <location>
        <begin position="441"/>
        <end position="474"/>
    </location>
</feature>
<protein>
    <submittedName>
        <fullName evidence="4">Ankyrin repeat domain-containing protein</fullName>
    </submittedName>
</protein>
<dbReference type="PANTHER" id="PTHR24166:SF48">
    <property type="entry name" value="PROTEIN VAPYRIN"/>
    <property type="match status" value="1"/>
</dbReference>
<name>A0ABW3JR01_9FLAO</name>
<dbReference type="SUPFAM" id="SSF48403">
    <property type="entry name" value="Ankyrin repeat"/>
    <property type="match status" value="2"/>
</dbReference>
<keyword evidence="1" id="KW-0677">Repeat</keyword>
<dbReference type="PANTHER" id="PTHR24166">
    <property type="entry name" value="ROLLING PEBBLES, ISOFORM B"/>
    <property type="match status" value="1"/>
</dbReference>
<evidence type="ECO:0000256" key="3">
    <source>
        <dbReference type="PROSITE-ProRule" id="PRU00023"/>
    </source>
</evidence>
<reference evidence="5" key="1">
    <citation type="journal article" date="2019" name="Int. J. Syst. Evol. Microbiol.">
        <title>The Global Catalogue of Microorganisms (GCM) 10K type strain sequencing project: providing services to taxonomists for standard genome sequencing and annotation.</title>
        <authorList>
            <consortium name="The Broad Institute Genomics Platform"/>
            <consortium name="The Broad Institute Genome Sequencing Center for Infectious Disease"/>
            <person name="Wu L."/>
            <person name="Ma J."/>
        </authorList>
    </citation>
    <scope>NUCLEOTIDE SEQUENCE [LARGE SCALE GENOMIC DNA]</scope>
    <source>
        <strain evidence="5">CCUG 60527</strain>
    </source>
</reference>
<keyword evidence="5" id="KW-1185">Reference proteome</keyword>